<dbReference type="GO" id="GO:0003677">
    <property type="term" value="F:DNA binding"/>
    <property type="evidence" value="ECO:0007669"/>
    <property type="project" value="InterPro"/>
</dbReference>
<dbReference type="EMBL" id="JABCQN010000004">
    <property type="protein sequence ID" value="MBF0871142.1"/>
    <property type="molecule type" value="Genomic_DNA"/>
</dbReference>
<gene>
    <name evidence="1" type="ORF">HKD32_09835</name>
</gene>
<reference evidence="1" key="2">
    <citation type="submission" date="2020-11" db="EMBL/GenBank/DDBJ databases">
        <title>Description of novel Gluconobacter species.</title>
        <authorList>
            <person name="Cleenwerck I."/>
            <person name="Cnockaert M."/>
            <person name="Borremans W."/>
            <person name="Wieme A.D."/>
            <person name="De Vuyst L."/>
            <person name="Vandamme P."/>
        </authorList>
    </citation>
    <scope>NUCLEOTIDE SEQUENCE</scope>
    <source>
        <strain evidence="1">R71697</strain>
    </source>
</reference>
<comment type="caution">
    <text evidence="1">The sequence shown here is derived from an EMBL/GenBank/DDBJ whole genome shotgun (WGS) entry which is preliminary data.</text>
</comment>
<evidence type="ECO:0000313" key="2">
    <source>
        <dbReference type="Proteomes" id="UP000661006"/>
    </source>
</evidence>
<dbReference type="InterPro" id="IPR051677">
    <property type="entry name" value="AfsR-DnrI-RedD_regulator"/>
</dbReference>
<dbReference type="InterPro" id="IPR011990">
    <property type="entry name" value="TPR-like_helical_dom_sf"/>
</dbReference>
<organism evidence="1 2">
    <name type="scientific">Gluconobacter japonicus</name>
    <dbReference type="NCBI Taxonomy" id="376620"/>
    <lineage>
        <taxon>Bacteria</taxon>
        <taxon>Pseudomonadati</taxon>
        <taxon>Pseudomonadota</taxon>
        <taxon>Alphaproteobacteria</taxon>
        <taxon>Acetobacterales</taxon>
        <taxon>Acetobacteraceae</taxon>
        <taxon>Gluconobacter</taxon>
    </lineage>
</organism>
<dbReference type="InterPro" id="IPR016032">
    <property type="entry name" value="Sig_transdc_resp-reg_C-effctor"/>
</dbReference>
<name>A0A9Q2IWI9_GLUJA</name>
<dbReference type="GO" id="GO:0006355">
    <property type="term" value="P:regulation of DNA-templated transcription"/>
    <property type="evidence" value="ECO:0007669"/>
    <property type="project" value="InterPro"/>
</dbReference>
<protein>
    <recommendedName>
        <fullName evidence="3">Bacterial transcriptional activator domain-containing protein</fullName>
    </recommendedName>
</protein>
<accession>A0A9Q2IWI9</accession>
<dbReference type="SUPFAM" id="SSF46894">
    <property type="entry name" value="C-terminal effector domain of the bipartite response regulators"/>
    <property type="match status" value="1"/>
</dbReference>
<dbReference type="Proteomes" id="UP000661006">
    <property type="component" value="Unassembled WGS sequence"/>
</dbReference>
<proteinExistence type="predicted"/>
<sequence length="712" mass="78101">MGMTKMLSGSIRQARETDPTLLRLKLIGQMEARTLTGESVLPVGGKTRALLAILALSDRKPVLRSRLAELLWSRRPEDMARASLRQEIHRLLDALSPVGVELLDVQRHSLTLKPALTSVDAERILTASVRTIDSIPAPEEILLGELSGIDPALDEWLEQQRTRLSHHLLTLYEGCLRELTDPEQVDDVTDRLLKVDPLNEAAWRAKIQNALRRGEHARAMALAEQATRVLGQEEGYILNPLTHGVLAGVLNGPALDGAVTVSEAVGPEDVSVQFSGEENQFSRGPSYQRPDPMLALPLHLARAAAGQVRKISLLILTPFAVDGGNDTALKCAISLGDQFELLFVHVETFDIVAKPEGFVADPVNPMASYRSLGADYVITGAVRAGASDHALRLILKVMDVRAGGVIVWGAHYDLPDGDLKSVASGLIGPAAAMQWGLLLAEARRVANRADGELSALGKVARVFKLLLKGSNEVFPNVSQLLDMAAAEDPREGNVALMRVLYCLIRYENDWSDEGTELLAEGVRFARQLVTLKPDASGGALLLATLLMHDRASFPMARSIVRMEAKALEELECGRGLPDYLLCQLLLRLFDEDLKGAAELAGQLRNNPYHSPLYILIRPFFMMVMMLGGERRDVIEMGRLMAGLYPNYPSALVYYLVALVEEDESAEEIRHVRDHLARLVPDLTIAKILSRFPYLGDEKKAELHQAFLTAGLS</sequence>
<evidence type="ECO:0008006" key="3">
    <source>
        <dbReference type="Google" id="ProtNLM"/>
    </source>
</evidence>
<dbReference type="Gene3D" id="1.10.10.10">
    <property type="entry name" value="Winged helix-like DNA-binding domain superfamily/Winged helix DNA-binding domain"/>
    <property type="match status" value="1"/>
</dbReference>
<dbReference type="PANTHER" id="PTHR35807">
    <property type="entry name" value="TRANSCRIPTIONAL REGULATOR REDD-RELATED"/>
    <property type="match status" value="1"/>
</dbReference>
<dbReference type="Gene3D" id="1.25.40.10">
    <property type="entry name" value="Tetratricopeptide repeat domain"/>
    <property type="match status" value="1"/>
</dbReference>
<dbReference type="AlphaFoldDB" id="A0A9Q2IWI9"/>
<reference evidence="1" key="1">
    <citation type="submission" date="2020-04" db="EMBL/GenBank/DDBJ databases">
        <authorList>
            <person name="Sombolestani A."/>
        </authorList>
    </citation>
    <scope>NUCLEOTIDE SEQUENCE</scope>
    <source>
        <strain evidence="1">R71697</strain>
    </source>
</reference>
<dbReference type="InterPro" id="IPR036388">
    <property type="entry name" value="WH-like_DNA-bd_sf"/>
</dbReference>
<evidence type="ECO:0000313" key="1">
    <source>
        <dbReference type="EMBL" id="MBF0871142.1"/>
    </source>
</evidence>